<protein>
    <recommendedName>
        <fullName evidence="3">Phage protein</fullName>
    </recommendedName>
</protein>
<dbReference type="EMBL" id="JBHMCE010000029">
    <property type="protein sequence ID" value="MFB9534499.1"/>
    <property type="molecule type" value="Genomic_DNA"/>
</dbReference>
<dbReference type="Proteomes" id="UP001589646">
    <property type="component" value="Unassembled WGS sequence"/>
</dbReference>
<evidence type="ECO:0008006" key="3">
    <source>
        <dbReference type="Google" id="ProtNLM"/>
    </source>
</evidence>
<comment type="caution">
    <text evidence="1">The sequence shown here is derived from an EMBL/GenBank/DDBJ whole genome shotgun (WGS) entry which is preliminary data.</text>
</comment>
<keyword evidence="2" id="KW-1185">Reference proteome</keyword>
<organism evidence="1 2">
    <name type="scientific">Nonomuraea roseola</name>
    <dbReference type="NCBI Taxonomy" id="46179"/>
    <lineage>
        <taxon>Bacteria</taxon>
        <taxon>Bacillati</taxon>
        <taxon>Actinomycetota</taxon>
        <taxon>Actinomycetes</taxon>
        <taxon>Streptosporangiales</taxon>
        <taxon>Streptosporangiaceae</taxon>
        <taxon>Nonomuraea</taxon>
    </lineage>
</organism>
<evidence type="ECO:0000313" key="2">
    <source>
        <dbReference type="Proteomes" id="UP001589646"/>
    </source>
</evidence>
<reference evidence="1 2" key="1">
    <citation type="submission" date="2024-09" db="EMBL/GenBank/DDBJ databases">
        <authorList>
            <person name="Sun Q."/>
            <person name="Mori K."/>
        </authorList>
    </citation>
    <scope>NUCLEOTIDE SEQUENCE [LARGE SCALE GENOMIC DNA]</scope>
    <source>
        <strain evidence="1 2">JCM 3323</strain>
    </source>
</reference>
<sequence length="206" mass="22756">MTTSLRVPYITAWSEETVPHPLGFAWSDEAAGLRLTYADPQPQDWMYGVLWARQGLSAHGRPEWKLVNTLRQRRCMLHRLCQVCGASAVDPVSGRISWLLADDPGGKPGTAGYTNAPPTCPSCIPQALASCPRLRRGAVVYTVGDCEPYGVVGDRFEPSGRRGVVQIQRNASIPLDAFQRLERALAKQLLVVLKDLHRAPTPRETR</sequence>
<dbReference type="RefSeq" id="WP_346127502.1">
    <property type="nucleotide sequence ID" value="NZ_BAAAXC010000015.1"/>
</dbReference>
<gene>
    <name evidence="1" type="ORF">ACFFRN_48615</name>
</gene>
<accession>A0ABV5QG71</accession>
<proteinExistence type="predicted"/>
<name>A0ABV5QG71_9ACTN</name>
<evidence type="ECO:0000313" key="1">
    <source>
        <dbReference type="EMBL" id="MFB9534499.1"/>
    </source>
</evidence>